<dbReference type="Gene3D" id="3.20.190.10">
    <property type="entry name" value="MutM-like, N-terminal"/>
    <property type="match status" value="1"/>
</dbReference>
<comment type="catalytic activity">
    <reaction evidence="15">
        <text>2'-deoxyribonucleotide-(2'-deoxyribose 5'-phosphate)-2'-deoxyribonucleotide-DNA = a 3'-end 2'-deoxyribonucleotide-(2,3-dehydro-2,3-deoxyribose 5'-phosphate)-DNA + a 5'-end 5'-phospho-2'-deoxyribonucleoside-DNA + H(+)</text>
        <dbReference type="Rhea" id="RHEA:66592"/>
        <dbReference type="Rhea" id="RHEA-COMP:13180"/>
        <dbReference type="Rhea" id="RHEA-COMP:16897"/>
        <dbReference type="Rhea" id="RHEA-COMP:17067"/>
        <dbReference type="ChEBI" id="CHEBI:15378"/>
        <dbReference type="ChEBI" id="CHEBI:136412"/>
        <dbReference type="ChEBI" id="CHEBI:157695"/>
        <dbReference type="ChEBI" id="CHEBI:167181"/>
        <dbReference type="EC" id="4.2.99.18"/>
    </reaction>
</comment>
<dbReference type="SUPFAM" id="SSF46946">
    <property type="entry name" value="S13-like H2TH domain"/>
    <property type="match status" value="1"/>
</dbReference>
<keyword evidence="13" id="KW-0511">Multifunctional enzyme</keyword>
<keyword evidence="7 16" id="KW-0863">Zinc-finger</keyword>
<evidence type="ECO:0000256" key="3">
    <source>
        <dbReference type="ARBA" id="ARBA00009409"/>
    </source>
</evidence>
<dbReference type="NCBIfam" id="TIGR00577">
    <property type="entry name" value="fpg"/>
    <property type="match status" value="1"/>
</dbReference>
<evidence type="ECO:0000256" key="1">
    <source>
        <dbReference type="ARBA" id="ARBA00001668"/>
    </source>
</evidence>
<keyword evidence="14" id="KW-0326">Glycosidase</keyword>
<evidence type="ECO:0000313" key="19">
    <source>
        <dbReference type="EMBL" id="PIQ74505.1"/>
    </source>
</evidence>
<keyword evidence="5" id="KW-0479">Metal-binding</keyword>
<dbReference type="PANTHER" id="PTHR22993">
    <property type="entry name" value="FORMAMIDOPYRIMIDINE-DNA GLYCOSYLASE"/>
    <property type="match status" value="1"/>
</dbReference>
<dbReference type="GO" id="GO:0034039">
    <property type="term" value="F:8-oxo-7,8-dihydroguanine DNA N-glycosylase activity"/>
    <property type="evidence" value="ECO:0007669"/>
    <property type="project" value="TreeGrafter"/>
</dbReference>
<feature type="domain" description="FPG-type" evidence="17">
    <location>
        <begin position="261"/>
        <end position="295"/>
    </location>
</feature>
<dbReference type="InterPro" id="IPR015886">
    <property type="entry name" value="H2TH_FPG"/>
</dbReference>
<keyword evidence="6" id="KW-0227">DNA damage</keyword>
<keyword evidence="9" id="KW-0862">Zinc</keyword>
<dbReference type="Gene3D" id="1.10.8.50">
    <property type="match status" value="1"/>
</dbReference>
<sequence>MPELPEVETIKRQLNNVIVGKKRKSRGLKSTSSSSPKRIKSVEILEPRLIKVSLKSFKKAVIGATIKAIRRRAKLLIIDLSDGHSLLIHLKMSGQLIYQPARHPELDSESHKHTRVVYNFTDGSKLLHNDLRKFGFVKLVETKEVLKYLEKEGYGPEPLEKNFAPKNFKTLLVNQSRKKIKPILMEQTFIAGIGNIYADEICFYAGVKPTRIVGTLTDEEIKKLFNGIKKILREAIRYRGSSADLYLDAEGKEGEYVPRLKVYGREGEKCPRCGGIVERIKIGGRGAHFCPRCQK</sequence>
<evidence type="ECO:0000256" key="12">
    <source>
        <dbReference type="ARBA" id="ARBA00023239"/>
    </source>
</evidence>
<dbReference type="Proteomes" id="UP000231550">
    <property type="component" value="Unassembled WGS sequence"/>
</dbReference>
<dbReference type="GO" id="GO:0140078">
    <property type="term" value="F:class I DNA-(apurinic or apyrimidinic site) endonuclease activity"/>
    <property type="evidence" value="ECO:0007669"/>
    <property type="project" value="UniProtKB-EC"/>
</dbReference>
<dbReference type="SMART" id="SM00898">
    <property type="entry name" value="Fapy_DNA_glyco"/>
    <property type="match status" value="1"/>
</dbReference>
<dbReference type="Pfam" id="PF01149">
    <property type="entry name" value="Fapy_DNA_glyco"/>
    <property type="match status" value="1"/>
</dbReference>
<dbReference type="InterPro" id="IPR015887">
    <property type="entry name" value="DNA_glyclase_Znf_dom_DNA_BS"/>
</dbReference>
<evidence type="ECO:0000256" key="10">
    <source>
        <dbReference type="ARBA" id="ARBA00023125"/>
    </source>
</evidence>
<dbReference type="SUPFAM" id="SSF81624">
    <property type="entry name" value="N-terminal domain of MutM-like DNA repair proteins"/>
    <property type="match status" value="1"/>
</dbReference>
<dbReference type="AlphaFoldDB" id="A0A2H0KT90"/>
<keyword evidence="12" id="KW-0456">Lyase</keyword>
<evidence type="ECO:0000256" key="13">
    <source>
        <dbReference type="ARBA" id="ARBA00023268"/>
    </source>
</evidence>
<evidence type="ECO:0000256" key="6">
    <source>
        <dbReference type="ARBA" id="ARBA00022763"/>
    </source>
</evidence>
<organism evidence="19 20">
    <name type="scientific">Candidatus Portnoybacteria bacterium CG11_big_fil_rev_8_21_14_0_20_44_10</name>
    <dbReference type="NCBI Taxonomy" id="1974818"/>
    <lineage>
        <taxon>Bacteria</taxon>
        <taxon>Candidatus Portnoyibacteriota</taxon>
    </lineage>
</organism>
<evidence type="ECO:0000256" key="16">
    <source>
        <dbReference type="PROSITE-ProRule" id="PRU00391"/>
    </source>
</evidence>
<keyword evidence="8" id="KW-0378">Hydrolase</keyword>
<dbReference type="InterPro" id="IPR010979">
    <property type="entry name" value="Ribosomal_uS13-like_H2TH"/>
</dbReference>
<gene>
    <name evidence="19" type="ORF">COV85_01740</name>
</gene>
<evidence type="ECO:0000256" key="8">
    <source>
        <dbReference type="ARBA" id="ARBA00022801"/>
    </source>
</evidence>
<evidence type="ECO:0000256" key="4">
    <source>
        <dbReference type="ARBA" id="ARBA00011245"/>
    </source>
</evidence>
<comment type="cofactor">
    <cofactor evidence="2">
        <name>Zn(2+)</name>
        <dbReference type="ChEBI" id="CHEBI:29105"/>
    </cofactor>
</comment>
<comment type="subunit">
    <text evidence="4">Monomer.</text>
</comment>
<dbReference type="Pfam" id="PF06831">
    <property type="entry name" value="H2TH"/>
    <property type="match status" value="1"/>
</dbReference>
<name>A0A2H0KT90_9BACT</name>
<dbReference type="InterPro" id="IPR000214">
    <property type="entry name" value="Znf_DNA_glyclase/AP_lyase"/>
</dbReference>
<dbReference type="InterPro" id="IPR012319">
    <property type="entry name" value="FPG_cat"/>
</dbReference>
<dbReference type="NCBIfam" id="NF002211">
    <property type="entry name" value="PRK01103.1"/>
    <property type="match status" value="1"/>
</dbReference>
<comment type="similarity">
    <text evidence="3">Belongs to the FPG family.</text>
</comment>
<accession>A0A2H0KT90</accession>
<dbReference type="InterPro" id="IPR035937">
    <property type="entry name" value="FPG_N"/>
</dbReference>
<evidence type="ECO:0000256" key="2">
    <source>
        <dbReference type="ARBA" id="ARBA00001947"/>
    </source>
</evidence>
<evidence type="ECO:0000256" key="9">
    <source>
        <dbReference type="ARBA" id="ARBA00022833"/>
    </source>
</evidence>
<evidence type="ECO:0000259" key="18">
    <source>
        <dbReference type="PROSITE" id="PS51068"/>
    </source>
</evidence>
<dbReference type="InterPro" id="IPR020629">
    <property type="entry name" value="FPG_Glyclase"/>
</dbReference>
<evidence type="ECO:0000256" key="5">
    <source>
        <dbReference type="ARBA" id="ARBA00022723"/>
    </source>
</evidence>
<dbReference type="PANTHER" id="PTHR22993:SF9">
    <property type="entry name" value="FORMAMIDOPYRIMIDINE-DNA GLYCOSYLASE"/>
    <property type="match status" value="1"/>
</dbReference>
<dbReference type="PROSITE" id="PS01242">
    <property type="entry name" value="ZF_FPG_1"/>
    <property type="match status" value="1"/>
</dbReference>
<evidence type="ECO:0000256" key="15">
    <source>
        <dbReference type="ARBA" id="ARBA00044632"/>
    </source>
</evidence>
<protein>
    <submittedName>
        <fullName evidence="19">DNA-formamidopyrimidine glycosylase</fullName>
    </submittedName>
</protein>
<dbReference type="GO" id="GO:0008270">
    <property type="term" value="F:zinc ion binding"/>
    <property type="evidence" value="ECO:0007669"/>
    <property type="project" value="UniProtKB-KW"/>
</dbReference>
<keyword evidence="11" id="KW-0234">DNA repair</keyword>
<dbReference type="EMBL" id="PCVN01000045">
    <property type="protein sequence ID" value="PIQ74505.1"/>
    <property type="molecule type" value="Genomic_DNA"/>
</dbReference>
<dbReference type="GO" id="GO:0003684">
    <property type="term" value="F:damaged DNA binding"/>
    <property type="evidence" value="ECO:0007669"/>
    <property type="project" value="InterPro"/>
</dbReference>
<reference evidence="19 20" key="1">
    <citation type="submission" date="2017-09" db="EMBL/GenBank/DDBJ databases">
        <title>Depth-based differentiation of microbial function through sediment-hosted aquifers and enrichment of novel symbionts in the deep terrestrial subsurface.</title>
        <authorList>
            <person name="Probst A.J."/>
            <person name="Ladd B."/>
            <person name="Jarett J.K."/>
            <person name="Geller-Mcgrath D.E."/>
            <person name="Sieber C.M."/>
            <person name="Emerson J.B."/>
            <person name="Anantharaman K."/>
            <person name="Thomas B.C."/>
            <person name="Malmstrom R."/>
            <person name="Stieglmeier M."/>
            <person name="Klingl A."/>
            <person name="Woyke T."/>
            <person name="Ryan C.M."/>
            <person name="Banfield J.F."/>
        </authorList>
    </citation>
    <scope>NUCLEOTIDE SEQUENCE [LARGE SCALE GENOMIC DNA]</scope>
    <source>
        <strain evidence="19">CG11_big_fil_rev_8_21_14_0_20_44_10</strain>
    </source>
</reference>
<dbReference type="CDD" id="cd08966">
    <property type="entry name" value="EcFpg-like_N"/>
    <property type="match status" value="1"/>
</dbReference>
<comment type="catalytic activity">
    <reaction evidence="1">
        <text>Hydrolysis of DNA containing ring-opened 7-methylguanine residues, releasing 2,6-diamino-4-hydroxy-5-(N-methyl)formamidopyrimidine.</text>
        <dbReference type="EC" id="3.2.2.23"/>
    </reaction>
</comment>
<evidence type="ECO:0000259" key="17">
    <source>
        <dbReference type="PROSITE" id="PS51066"/>
    </source>
</evidence>
<proteinExistence type="inferred from homology"/>
<evidence type="ECO:0000256" key="7">
    <source>
        <dbReference type="ARBA" id="ARBA00022771"/>
    </source>
</evidence>
<evidence type="ECO:0000313" key="20">
    <source>
        <dbReference type="Proteomes" id="UP000231550"/>
    </source>
</evidence>
<dbReference type="FunFam" id="1.10.8.50:FF:000003">
    <property type="entry name" value="Formamidopyrimidine-DNA glycosylase"/>
    <property type="match status" value="1"/>
</dbReference>
<feature type="domain" description="Formamidopyrimidine-DNA glycosylase catalytic" evidence="18">
    <location>
        <begin position="2"/>
        <end position="135"/>
    </location>
</feature>
<dbReference type="SMART" id="SM01232">
    <property type="entry name" value="H2TH"/>
    <property type="match status" value="1"/>
</dbReference>
<evidence type="ECO:0000256" key="11">
    <source>
        <dbReference type="ARBA" id="ARBA00023204"/>
    </source>
</evidence>
<dbReference type="PROSITE" id="PS51068">
    <property type="entry name" value="FPG_CAT"/>
    <property type="match status" value="1"/>
</dbReference>
<dbReference type="SUPFAM" id="SSF57716">
    <property type="entry name" value="Glucocorticoid receptor-like (DNA-binding domain)"/>
    <property type="match status" value="1"/>
</dbReference>
<dbReference type="InterPro" id="IPR010663">
    <property type="entry name" value="Znf_FPG/IleRS"/>
</dbReference>
<comment type="caution">
    <text evidence="19">The sequence shown here is derived from an EMBL/GenBank/DDBJ whole genome shotgun (WGS) entry which is preliminary data.</text>
</comment>
<evidence type="ECO:0000256" key="14">
    <source>
        <dbReference type="ARBA" id="ARBA00023295"/>
    </source>
</evidence>
<keyword evidence="10" id="KW-0238">DNA-binding</keyword>
<dbReference type="PROSITE" id="PS51066">
    <property type="entry name" value="ZF_FPG_2"/>
    <property type="match status" value="1"/>
</dbReference>
<dbReference type="GO" id="GO:0006284">
    <property type="term" value="P:base-excision repair"/>
    <property type="evidence" value="ECO:0007669"/>
    <property type="project" value="InterPro"/>
</dbReference>
<dbReference type="Pfam" id="PF06827">
    <property type="entry name" value="zf-FPG_IleRS"/>
    <property type="match status" value="1"/>
</dbReference>